<dbReference type="PANTHER" id="PTHR14540">
    <property type="entry name" value="INTEGRATOR COMPLEX SUBUNIT 15"/>
    <property type="match status" value="1"/>
</dbReference>
<dbReference type="PANTHER" id="PTHR14540:SF2">
    <property type="entry name" value="INTEGRATOR COMPLEX SUBUNIT 15"/>
    <property type="match status" value="1"/>
</dbReference>
<proteinExistence type="predicted"/>
<name>A0A0R3WCN4_TAEAS</name>
<dbReference type="Pfam" id="PF14964">
    <property type="entry name" value="INTS15"/>
    <property type="match status" value="1"/>
</dbReference>
<gene>
    <name evidence="2" type="ORF">TASK_LOCUS8477</name>
</gene>
<feature type="compositionally biased region" description="Polar residues" evidence="1">
    <location>
        <begin position="377"/>
        <end position="399"/>
    </location>
</feature>
<feature type="compositionally biased region" description="Basic and acidic residues" evidence="1">
    <location>
        <begin position="430"/>
        <end position="449"/>
    </location>
</feature>
<evidence type="ECO:0000256" key="1">
    <source>
        <dbReference type="SAM" id="MobiDB-lite"/>
    </source>
</evidence>
<dbReference type="OrthoDB" id="6244623at2759"/>
<dbReference type="InterPro" id="IPR027844">
    <property type="entry name" value="INTS15"/>
</dbReference>
<accession>A0A0R3WCN4</accession>
<reference evidence="2 3" key="2">
    <citation type="submission" date="2018-11" db="EMBL/GenBank/DDBJ databases">
        <authorList>
            <consortium name="Pathogen Informatics"/>
        </authorList>
    </citation>
    <scope>NUCLEOTIDE SEQUENCE [LARGE SCALE GENOMIC DNA]</scope>
</reference>
<evidence type="ECO:0000313" key="2">
    <source>
        <dbReference type="EMBL" id="VDK40380.1"/>
    </source>
</evidence>
<evidence type="ECO:0000313" key="3">
    <source>
        <dbReference type="Proteomes" id="UP000282613"/>
    </source>
</evidence>
<organism evidence="4">
    <name type="scientific">Taenia asiatica</name>
    <name type="common">Asian tapeworm</name>
    <dbReference type="NCBI Taxonomy" id="60517"/>
    <lineage>
        <taxon>Eukaryota</taxon>
        <taxon>Metazoa</taxon>
        <taxon>Spiralia</taxon>
        <taxon>Lophotrochozoa</taxon>
        <taxon>Platyhelminthes</taxon>
        <taxon>Cestoda</taxon>
        <taxon>Eucestoda</taxon>
        <taxon>Cyclophyllidea</taxon>
        <taxon>Taeniidae</taxon>
        <taxon>Taenia</taxon>
    </lineage>
</organism>
<dbReference type="AlphaFoldDB" id="A0A0R3WCN4"/>
<dbReference type="Proteomes" id="UP000282613">
    <property type="component" value="Unassembled WGS sequence"/>
</dbReference>
<protein>
    <submittedName>
        <fullName evidence="2 4">Uncharacterized protein</fullName>
    </submittedName>
</protein>
<reference evidence="4" key="1">
    <citation type="submission" date="2017-02" db="UniProtKB">
        <authorList>
            <consortium name="WormBaseParasite"/>
        </authorList>
    </citation>
    <scope>IDENTIFICATION</scope>
</reference>
<dbReference type="EMBL" id="UYRS01018809">
    <property type="protein sequence ID" value="VDK40380.1"/>
    <property type="molecule type" value="Genomic_DNA"/>
</dbReference>
<evidence type="ECO:0000313" key="4">
    <source>
        <dbReference type="WBParaSite" id="TASK_0000847601-mRNA-1"/>
    </source>
</evidence>
<feature type="region of interest" description="Disordered" evidence="1">
    <location>
        <begin position="376"/>
        <end position="449"/>
    </location>
</feature>
<sequence>MAIAAACRDSLQSFECACRDKTINFETIQHMLDELFLVNGEVPNDLESLELLDAFADHFTTTCEGEVRRMVFHLLFPCGFNVNPLREQFLIRLTQLAICVGLTPLLDLVAVWLKGQIFLVIQSLSSSKDYCLLDERLVEAARPVSSFIRRIFDSLMTVDGMSEVCKDLHENADFSDAAVFDKPFINLLRLSPLFVSALVSGVTLAYSTPFIRGEKELFPPPLVIEILIIWLKSSQAQVVRQDWTAVDWKTFFLTNPPRFLDMSKVKGQDWPLLLAEAWHPVRGLVWLTVLSSNCQDLGEPVASLLAELHCELLENFVTPLNRGKHSRNSSGMASDMVPTMWRLKFPTEIEPLLRRFGAVFAEGACSELFLRQKRGSNRVSGRNHSGSTVGSLTCPFSTRNGERKIPRRNGVNDGLASRPEVVAVGYGPERCQHERPDPLNGKQDDGHAS</sequence>
<dbReference type="WBParaSite" id="TASK_0000847601-mRNA-1">
    <property type="protein sequence ID" value="TASK_0000847601-mRNA-1"/>
    <property type="gene ID" value="TASK_0000847601"/>
</dbReference>
<keyword evidence="3" id="KW-1185">Reference proteome</keyword>